<evidence type="ECO:0000313" key="4">
    <source>
        <dbReference type="EMBL" id="ALU94744.1"/>
    </source>
</evidence>
<dbReference type="InterPro" id="IPR002645">
    <property type="entry name" value="STAS_dom"/>
</dbReference>
<dbReference type="InterPro" id="IPR003658">
    <property type="entry name" value="Anti-sigma_ant"/>
</dbReference>
<reference evidence="4 5" key="1">
    <citation type="journal article" date="2012" name="J. Bacteriol.">
        <title>Draft genome sequence of Streptomyces globisporus C-1027, which produces an antitumor antibiotic consisting of a nine-membered enediyne with a chromoprotein.</title>
        <authorList>
            <person name="Wang L."/>
            <person name="Wang S."/>
            <person name="He Q."/>
            <person name="Yu T."/>
            <person name="Li Q."/>
            <person name="Hong B."/>
        </authorList>
    </citation>
    <scope>NUCLEOTIDE SEQUENCE [LARGE SCALE GENOMIC DNA]</scope>
    <source>
        <strain evidence="4 5">C-1027</strain>
    </source>
</reference>
<dbReference type="InterPro" id="IPR036513">
    <property type="entry name" value="STAS_dom_sf"/>
</dbReference>
<dbReference type="Proteomes" id="UP000064183">
    <property type="component" value="Chromosome"/>
</dbReference>
<dbReference type="GO" id="GO:0043856">
    <property type="term" value="F:anti-sigma factor antagonist activity"/>
    <property type="evidence" value="ECO:0007669"/>
    <property type="project" value="InterPro"/>
</dbReference>
<dbReference type="PANTHER" id="PTHR33495:SF2">
    <property type="entry name" value="ANTI-SIGMA FACTOR ANTAGONIST TM_1081-RELATED"/>
    <property type="match status" value="1"/>
</dbReference>
<dbReference type="RefSeq" id="WP_010056489.1">
    <property type="nucleotide sequence ID" value="NZ_CP013738.1"/>
</dbReference>
<dbReference type="PROSITE" id="PS50801">
    <property type="entry name" value="STAS"/>
    <property type="match status" value="1"/>
</dbReference>
<dbReference type="SUPFAM" id="SSF52091">
    <property type="entry name" value="SpoIIaa-like"/>
    <property type="match status" value="1"/>
</dbReference>
<evidence type="ECO:0000256" key="1">
    <source>
        <dbReference type="ARBA" id="ARBA00009013"/>
    </source>
</evidence>
<feature type="domain" description="STAS" evidence="3">
    <location>
        <begin position="5"/>
        <end position="117"/>
    </location>
</feature>
<dbReference type="Pfam" id="PF13466">
    <property type="entry name" value="STAS_2"/>
    <property type="match status" value="1"/>
</dbReference>
<dbReference type="KEGG" id="sgb:WQO_16220"/>
<gene>
    <name evidence="4" type="ORF">WQO_16220</name>
</gene>
<evidence type="ECO:0000313" key="5">
    <source>
        <dbReference type="Proteomes" id="UP000064183"/>
    </source>
</evidence>
<evidence type="ECO:0000259" key="3">
    <source>
        <dbReference type="PROSITE" id="PS50801"/>
    </source>
</evidence>
<organism evidence="4 5">
    <name type="scientific">Streptomyces globisporus C-1027</name>
    <dbReference type="NCBI Taxonomy" id="1172567"/>
    <lineage>
        <taxon>Bacteria</taxon>
        <taxon>Bacillati</taxon>
        <taxon>Actinomycetota</taxon>
        <taxon>Actinomycetes</taxon>
        <taxon>Kitasatosporales</taxon>
        <taxon>Streptomycetaceae</taxon>
        <taxon>Streptomyces</taxon>
    </lineage>
</organism>
<dbReference type="PANTHER" id="PTHR33495">
    <property type="entry name" value="ANTI-SIGMA FACTOR ANTAGONIST TM_1081-RELATED-RELATED"/>
    <property type="match status" value="1"/>
</dbReference>
<evidence type="ECO:0000256" key="2">
    <source>
        <dbReference type="RuleBase" id="RU003749"/>
    </source>
</evidence>
<sequence length="119" mass="12643">MTQHLTLSTRTTAAGTVMELAGELDHHTAPQVRDALPGLALRPGQQLVIDLKGITFCDSSGITALIAARNHALAADATIALAALPEHLARIIRIIGLDQVFPTHPTAQHAEDAWRTVSD</sequence>
<dbReference type="InterPro" id="IPR058548">
    <property type="entry name" value="MlaB-like_STAS"/>
</dbReference>
<dbReference type="Gene3D" id="3.30.750.24">
    <property type="entry name" value="STAS domain"/>
    <property type="match status" value="1"/>
</dbReference>
<accession>A0A0U3LG17</accession>
<name>A0A0U3LG17_STRGL</name>
<protein>
    <recommendedName>
        <fullName evidence="2">Anti-sigma factor antagonist</fullName>
    </recommendedName>
</protein>
<dbReference type="GeneID" id="27783905"/>
<dbReference type="EMBL" id="CP013738">
    <property type="protein sequence ID" value="ALU94744.1"/>
    <property type="molecule type" value="Genomic_DNA"/>
</dbReference>
<dbReference type="AlphaFoldDB" id="A0A0U3LG17"/>
<dbReference type="NCBIfam" id="TIGR00377">
    <property type="entry name" value="ant_ant_sig"/>
    <property type="match status" value="1"/>
</dbReference>
<dbReference type="STRING" id="1172567.WQO_16220"/>
<proteinExistence type="inferred from homology"/>
<dbReference type="CDD" id="cd07043">
    <property type="entry name" value="STAS_anti-anti-sigma_factors"/>
    <property type="match status" value="1"/>
</dbReference>
<comment type="similarity">
    <text evidence="1 2">Belongs to the anti-sigma-factor antagonist family.</text>
</comment>